<reference evidence="2" key="1">
    <citation type="journal article" date="2015" name="Nature">
        <title>Complex archaea that bridge the gap between prokaryotes and eukaryotes.</title>
        <authorList>
            <person name="Spang A."/>
            <person name="Saw J.H."/>
            <person name="Jorgensen S.L."/>
            <person name="Zaremba-Niedzwiedzka K."/>
            <person name="Martijn J."/>
            <person name="Lind A.E."/>
            <person name="van Eijk R."/>
            <person name="Schleper C."/>
            <person name="Guy L."/>
            <person name="Ettema T.J."/>
        </authorList>
    </citation>
    <scope>NUCLEOTIDE SEQUENCE</scope>
</reference>
<gene>
    <name evidence="2" type="ORF">LCGC14_0456880</name>
</gene>
<comment type="caution">
    <text evidence="2">The sequence shown here is derived from an EMBL/GenBank/DDBJ whole genome shotgun (WGS) entry which is preliminary data.</text>
</comment>
<evidence type="ECO:0000313" key="2">
    <source>
        <dbReference type="EMBL" id="KKN67901.1"/>
    </source>
</evidence>
<proteinExistence type="predicted"/>
<evidence type="ECO:0000259" key="1">
    <source>
        <dbReference type="Pfam" id="PF04448"/>
    </source>
</evidence>
<dbReference type="AlphaFoldDB" id="A0A0F9V320"/>
<dbReference type="EMBL" id="LAZR01000463">
    <property type="protein sequence ID" value="KKN67901.1"/>
    <property type="molecule type" value="Genomic_DNA"/>
</dbReference>
<protein>
    <recommendedName>
        <fullName evidence="1">DUF551 domain-containing protein</fullName>
    </recommendedName>
</protein>
<accession>A0A0F9V320</accession>
<dbReference type="Pfam" id="PF04448">
    <property type="entry name" value="DUF551"/>
    <property type="match status" value="1"/>
</dbReference>
<dbReference type="InterPro" id="IPR007539">
    <property type="entry name" value="DUF551"/>
</dbReference>
<sequence>MEWISVKDRLPDFEKRLVVAYGHCKNPVIQKRIAGPDEDFIELCEYTRQHGFLRGPFLFSATHWMPLPSPPKE</sequence>
<organism evidence="2">
    <name type="scientific">marine sediment metagenome</name>
    <dbReference type="NCBI Taxonomy" id="412755"/>
    <lineage>
        <taxon>unclassified sequences</taxon>
        <taxon>metagenomes</taxon>
        <taxon>ecological metagenomes</taxon>
    </lineage>
</organism>
<feature type="domain" description="DUF551" evidence="1">
    <location>
        <begin position="2"/>
        <end position="72"/>
    </location>
</feature>
<name>A0A0F9V320_9ZZZZ</name>